<evidence type="ECO:0000313" key="8">
    <source>
        <dbReference type="Proteomes" id="UP000050417"/>
    </source>
</evidence>
<evidence type="ECO:0000256" key="1">
    <source>
        <dbReference type="ARBA" id="ARBA00004651"/>
    </source>
</evidence>
<keyword evidence="4 6" id="KW-1133">Transmembrane helix</keyword>
<accession>A0A0P6XCC5</accession>
<sequence length="359" mass="37605">MPEKPDLKRILNRTIEALLPLVGLLLALLIGAGMLLALEVNPLVAYSALIDGAVGGTSSITQTLVKATPLLLVGLGVVISYRGGVINIGGEGQLIVGALAATALAIGFNHLPRIILLPSCLIVGAAAGALWGGIPGLLKSRMEVNEILSTVMMNAIALQFSNFLLRGPMIDPAEIEAGTRIAQSALLPEAAWLTRLVPKTLLHSGAILAVILAVAVYVFLWRTTIGYRIRAVGLNPHASRYAGINVPFYQAISLTLGGLFAGLAGAVEVMGVQHRMLEGLSGGYGFSGIVAALFGQLHPLGTIPASVLFGGLIVGGNKMQRAVQVPSSLITAMLGLMVLFVVSANIWARVRARRREMHE</sequence>
<evidence type="ECO:0000256" key="4">
    <source>
        <dbReference type="ARBA" id="ARBA00022989"/>
    </source>
</evidence>
<dbReference type="Pfam" id="PF02653">
    <property type="entry name" value="BPD_transp_2"/>
    <property type="match status" value="1"/>
</dbReference>
<keyword evidence="3 6" id="KW-0812">Transmembrane</keyword>
<dbReference type="OrthoDB" id="45037at2"/>
<dbReference type="InterPro" id="IPR001851">
    <property type="entry name" value="ABC_transp_permease"/>
</dbReference>
<dbReference type="Proteomes" id="UP000050417">
    <property type="component" value="Unassembled WGS sequence"/>
</dbReference>
<gene>
    <name evidence="7" type="ORF">ADN00_01510</name>
</gene>
<evidence type="ECO:0000313" key="7">
    <source>
        <dbReference type="EMBL" id="KPL80548.1"/>
    </source>
</evidence>
<dbReference type="RefSeq" id="WP_075061194.1">
    <property type="nucleotide sequence ID" value="NZ_LGCL01000004.1"/>
</dbReference>
<dbReference type="PANTHER" id="PTHR47089">
    <property type="entry name" value="ABC TRANSPORTER, PERMEASE PROTEIN"/>
    <property type="match status" value="1"/>
</dbReference>
<dbReference type="AlphaFoldDB" id="A0A0P6XCC5"/>
<evidence type="ECO:0000256" key="3">
    <source>
        <dbReference type="ARBA" id="ARBA00022692"/>
    </source>
</evidence>
<feature type="transmembrane region" description="Helical" evidence="6">
    <location>
        <begin position="114"/>
        <end position="134"/>
    </location>
</feature>
<feature type="transmembrane region" description="Helical" evidence="6">
    <location>
        <begin position="60"/>
        <end position="81"/>
    </location>
</feature>
<reference evidence="7 8" key="1">
    <citation type="submission" date="2015-07" db="EMBL/GenBank/DDBJ databases">
        <title>Genome sequence of Ornatilinea apprima DSM 23815.</title>
        <authorList>
            <person name="Hemp J."/>
            <person name="Ward L.M."/>
            <person name="Pace L.A."/>
            <person name="Fischer W.W."/>
        </authorList>
    </citation>
    <scope>NUCLEOTIDE SEQUENCE [LARGE SCALE GENOMIC DNA]</scope>
    <source>
        <strain evidence="7 8">P3M-1</strain>
    </source>
</reference>
<dbReference type="CDD" id="cd06580">
    <property type="entry name" value="TM_PBP1_transp_TpRbsC_like"/>
    <property type="match status" value="1"/>
</dbReference>
<evidence type="ECO:0000256" key="2">
    <source>
        <dbReference type="ARBA" id="ARBA00022475"/>
    </source>
</evidence>
<keyword evidence="2" id="KW-1003">Cell membrane</keyword>
<evidence type="ECO:0000256" key="6">
    <source>
        <dbReference type="SAM" id="Phobius"/>
    </source>
</evidence>
<comment type="subcellular location">
    <subcellularLocation>
        <location evidence="1">Cell membrane</location>
        <topology evidence="1">Multi-pass membrane protein</topology>
    </subcellularLocation>
</comment>
<keyword evidence="5 6" id="KW-0472">Membrane</keyword>
<name>A0A0P6XCC5_9CHLR</name>
<evidence type="ECO:0000256" key="5">
    <source>
        <dbReference type="ARBA" id="ARBA00023136"/>
    </source>
</evidence>
<dbReference type="PATRIC" id="fig|1134406.4.peg.1058"/>
<dbReference type="STRING" id="1134406.ADN00_01510"/>
<comment type="caution">
    <text evidence="7">The sequence shown here is derived from an EMBL/GenBank/DDBJ whole genome shotgun (WGS) entry which is preliminary data.</text>
</comment>
<dbReference type="GO" id="GO:0022857">
    <property type="term" value="F:transmembrane transporter activity"/>
    <property type="evidence" value="ECO:0007669"/>
    <property type="project" value="InterPro"/>
</dbReference>
<dbReference type="PANTHER" id="PTHR47089:SF1">
    <property type="entry name" value="GUANOSINE ABC TRANSPORTER PERMEASE PROTEIN NUPP"/>
    <property type="match status" value="1"/>
</dbReference>
<dbReference type="EMBL" id="LGCL01000004">
    <property type="protein sequence ID" value="KPL80548.1"/>
    <property type="molecule type" value="Genomic_DNA"/>
</dbReference>
<organism evidence="7 8">
    <name type="scientific">Ornatilinea apprima</name>
    <dbReference type="NCBI Taxonomy" id="1134406"/>
    <lineage>
        <taxon>Bacteria</taxon>
        <taxon>Bacillati</taxon>
        <taxon>Chloroflexota</taxon>
        <taxon>Anaerolineae</taxon>
        <taxon>Anaerolineales</taxon>
        <taxon>Anaerolineaceae</taxon>
        <taxon>Ornatilinea</taxon>
    </lineage>
</organism>
<dbReference type="GO" id="GO:0005886">
    <property type="term" value="C:plasma membrane"/>
    <property type="evidence" value="ECO:0007669"/>
    <property type="project" value="UniProtKB-SubCell"/>
</dbReference>
<feature type="transmembrane region" description="Helical" evidence="6">
    <location>
        <begin position="201"/>
        <end position="220"/>
    </location>
</feature>
<keyword evidence="8" id="KW-1185">Reference proteome</keyword>
<feature type="transmembrane region" description="Helical" evidence="6">
    <location>
        <begin position="248"/>
        <end position="272"/>
    </location>
</feature>
<feature type="transmembrane region" description="Helical" evidence="6">
    <location>
        <begin position="329"/>
        <end position="348"/>
    </location>
</feature>
<proteinExistence type="predicted"/>
<feature type="transmembrane region" description="Helical" evidence="6">
    <location>
        <begin position="21"/>
        <end position="40"/>
    </location>
</feature>
<feature type="transmembrane region" description="Helical" evidence="6">
    <location>
        <begin position="88"/>
        <end position="108"/>
    </location>
</feature>
<protein>
    <submittedName>
        <fullName evidence="7">ABC transporter permease</fullName>
    </submittedName>
</protein>
<feature type="transmembrane region" description="Helical" evidence="6">
    <location>
        <begin position="284"/>
        <end position="309"/>
    </location>
</feature>